<accession>A0ACC3BRM5</accession>
<sequence length="734" mass="73408">MEVPAASAGGPTDRYDRQIRLWGEAGQRRLETAAVCVVTASATGTETLKNLVLPGVGAFTLVDGTTVTVRDYGANFFLTPNAAPVGAPKAAAAVAALGELNTASTGTARTKDLASLLNGDEEGGPAPEDADGDAAAAAFVSAFTVVVATQMGEGHPALRRLARACWTTGVPLVVARTYGLYGVVRVVASPEATVLDARDGTADDGMDLRVAAPWPALSALAAATDLNALDDTAFAHVPAVVLLLKALASWAETEGGGGVPPTAAGRAAFKKRLAALRRTSLRDADNFNEAARPAHIRAAADPAAGAPSPAVEAVLSHPRADPARDERPPDGGGSRPLRPVRGRAGTPPGGAPPSLYGGWASGADALAADAASFWLHAAALREFVAANNGRLPLAGALPDMTSDTASYVALQTVYADRARADAERVAAAAAALAHRRPVLAARHRTPAAARGRSVDAGCEAGGGGGETVGSGGSGGGGGVGDAAQPVFPAWDEATVKAFCRRAAAVRVLRYRSLDDEWCTASRGGPDGAAVTDGGAPAARIEGGLPLAAYTSAGYTGTVGGVFASGDGGDGCGSPDGSRDAGAAAAAAVAAASPALPSGLPAFYEANAGDGAAPSAVSIYVLLRAADRFYGQHGRYPGEDVYGGLDGVDVDGDAVLMRDLAAGVRVEVGLPPAAVDDGDVVEVVRAAAAELHPVAALVGGLAAQEVMKLVTKQFVPVNNTAVINLMAGTTESFEA</sequence>
<comment type="caution">
    <text evidence="1">The sequence shown here is derived from an EMBL/GenBank/DDBJ whole genome shotgun (WGS) entry which is preliminary data.</text>
</comment>
<proteinExistence type="predicted"/>
<keyword evidence="2" id="KW-1185">Reference proteome</keyword>
<dbReference type="EMBL" id="CM020618">
    <property type="protein sequence ID" value="KAK1860609.1"/>
    <property type="molecule type" value="Genomic_DNA"/>
</dbReference>
<protein>
    <submittedName>
        <fullName evidence="1">Uncharacterized protein</fullName>
    </submittedName>
</protein>
<organism evidence="1 2">
    <name type="scientific">Pyropia yezoensis</name>
    <name type="common">Susabi-nori</name>
    <name type="synonym">Porphyra yezoensis</name>
    <dbReference type="NCBI Taxonomy" id="2788"/>
    <lineage>
        <taxon>Eukaryota</taxon>
        <taxon>Rhodophyta</taxon>
        <taxon>Bangiophyceae</taxon>
        <taxon>Bangiales</taxon>
        <taxon>Bangiaceae</taxon>
        <taxon>Pyropia</taxon>
    </lineage>
</organism>
<evidence type="ECO:0000313" key="1">
    <source>
        <dbReference type="EMBL" id="KAK1860609.1"/>
    </source>
</evidence>
<gene>
    <name evidence="1" type="ORF">I4F81_003197</name>
</gene>
<evidence type="ECO:0000313" key="2">
    <source>
        <dbReference type="Proteomes" id="UP000798662"/>
    </source>
</evidence>
<name>A0ACC3BRM5_PYRYE</name>
<reference evidence="1" key="1">
    <citation type="submission" date="2019-11" db="EMBL/GenBank/DDBJ databases">
        <title>Nori genome reveals adaptations in red seaweeds to the harsh intertidal environment.</title>
        <authorList>
            <person name="Wang D."/>
            <person name="Mao Y."/>
        </authorList>
    </citation>
    <scope>NUCLEOTIDE SEQUENCE</scope>
    <source>
        <tissue evidence="1">Gametophyte</tissue>
    </source>
</reference>
<dbReference type="Proteomes" id="UP000798662">
    <property type="component" value="Chromosome 1"/>
</dbReference>